<protein>
    <submittedName>
        <fullName evidence="1">Unnamed protein product</fullName>
    </submittedName>
</protein>
<evidence type="ECO:0000313" key="2">
    <source>
        <dbReference type="Proteomes" id="UP001165064"/>
    </source>
</evidence>
<dbReference type="EMBL" id="BSXS01003178">
    <property type="protein sequence ID" value="GME80715.1"/>
    <property type="molecule type" value="Genomic_DNA"/>
</dbReference>
<reference evidence="1" key="1">
    <citation type="submission" date="2023-04" db="EMBL/GenBank/DDBJ databases">
        <title>Ambrosiozyma monospora NBRC 10751.</title>
        <authorList>
            <person name="Ichikawa N."/>
            <person name="Sato H."/>
            <person name="Tonouchi N."/>
        </authorList>
    </citation>
    <scope>NUCLEOTIDE SEQUENCE</scope>
    <source>
        <strain evidence="1">NBRC 10751</strain>
    </source>
</reference>
<dbReference type="Proteomes" id="UP001165064">
    <property type="component" value="Unassembled WGS sequence"/>
</dbReference>
<organism evidence="1 2">
    <name type="scientific">Ambrosiozyma monospora</name>
    <name type="common">Yeast</name>
    <name type="synonym">Endomycopsis monosporus</name>
    <dbReference type="NCBI Taxonomy" id="43982"/>
    <lineage>
        <taxon>Eukaryota</taxon>
        <taxon>Fungi</taxon>
        <taxon>Dikarya</taxon>
        <taxon>Ascomycota</taxon>
        <taxon>Saccharomycotina</taxon>
        <taxon>Pichiomycetes</taxon>
        <taxon>Pichiales</taxon>
        <taxon>Pichiaceae</taxon>
        <taxon>Ambrosiozyma</taxon>
    </lineage>
</organism>
<name>A0ACB5T3F5_AMBMO</name>
<sequence>MPPKKQQKTKPSQITLGRYLFERLKQVSVTSIFGVPGDFNLALLDKIYEVDGVRWVGNANELNASYSADGYSRVKGFGALITTFGVGELSAVNGVAGAYAEHVGLIHIVGMPSTSASQNKLLLHHTLGDARFQAFYHMSRHISWKQAMIENIESGPAVIDELIKVGCVQKRPVYLGFPCNFFDELVDANLLNTPIDLTLAPNDPQAEDELLEVIKYKFTKAQNPIILVDSCATRHSVREYVKKLIEITQFPAYTTPMGKSSVDEDNPRFGGVYVGALSQPDVKEAVESADLIVSIGGLLSDFNTGSFSYNYHTTNVIEFHSDHCKVGKATYENLKMKYVLERLDDLLKNYDIHYEPAPIPASVEAYKQSEKLTSGPLTQDYLWKRLSFFLQPGDVIVTETGTSSFGIIQTHFPKDTLGISQVLWGSIGYSLPAATGATFALEEIDPNRRVILFIGDGSLQLTVQSISDLFRWNLHPYLFILNNSGYTIEKLIHGPTAQYNQIQPWDHQLLSPLFHGSAEFENHKISTIEELNESCNDPAFEKNTKLRVIELMLDEMDAPENLIKQAKLSEKLNAKN</sequence>
<comment type="caution">
    <text evidence="1">The sequence shown here is derived from an EMBL/GenBank/DDBJ whole genome shotgun (WGS) entry which is preliminary data.</text>
</comment>
<keyword evidence="2" id="KW-1185">Reference proteome</keyword>
<accession>A0ACB5T3F5</accession>
<gene>
    <name evidence="1" type="ORF">Amon02_000458300</name>
</gene>
<evidence type="ECO:0000313" key="1">
    <source>
        <dbReference type="EMBL" id="GME80715.1"/>
    </source>
</evidence>
<proteinExistence type="predicted"/>